<feature type="chain" id="PRO_5042554572" evidence="5">
    <location>
        <begin position="20"/>
        <end position="416"/>
    </location>
</feature>
<comment type="subcellular location">
    <subcellularLocation>
        <location evidence="1">Cell envelope</location>
    </subcellularLocation>
</comment>
<dbReference type="PROSITE" id="PS51257">
    <property type="entry name" value="PROKAR_LIPOPROTEIN"/>
    <property type="match status" value="1"/>
</dbReference>
<feature type="signal peptide" evidence="5">
    <location>
        <begin position="1"/>
        <end position="19"/>
    </location>
</feature>
<dbReference type="InterPro" id="IPR050490">
    <property type="entry name" value="Bact_solute-bd_prot1"/>
</dbReference>
<dbReference type="Gene3D" id="3.40.190.10">
    <property type="entry name" value="Periplasmic binding protein-like II"/>
    <property type="match status" value="1"/>
</dbReference>
<dbReference type="Proteomes" id="UP001213972">
    <property type="component" value="Chromosome"/>
</dbReference>
<evidence type="ECO:0000256" key="3">
    <source>
        <dbReference type="ARBA" id="ARBA00022448"/>
    </source>
</evidence>
<dbReference type="AlphaFoldDB" id="A0AAJ6B439"/>
<name>A0AAJ6B439_9MICO</name>
<sequence length="416" mass="43707">MYRKTALAAGALAAASLLAVTGCTSSATPSPDATDEEVTISYANFISNGGNEENLQTIVDAFEKANPGIKVDVTTTDYANYFTQLQTDLAAGTQADVFDVDAGAFANIQASGVLAPLDGVDTSLYRAGVLDTYAVDGTQYGLPSSFSNVVLFYNKELFDAAGVDYPTSDWTWADEKAAAEKLTDKDAGVWGDYQPISYYEYYKTVQQAGGSFLADGAAGFGSDAGQAAAEWLTGKSGTVMPTAADGAGTPDFDTNLFKEGKLAMWHTGIWMISLVGDLPFEWDIAVEPGDTQKASATFSNAVVVSQSSEHQEAAQKWAQFLTSSKEMVDVRLNAGWELPAISDESLLAPYLEKTPPANRIAVFDSLENVAEAPQLGANATQIQDAVGNALGEIAAGRATVADAIPALATEVDGLLP</sequence>
<dbReference type="InterPro" id="IPR006059">
    <property type="entry name" value="SBP"/>
</dbReference>
<evidence type="ECO:0000313" key="6">
    <source>
        <dbReference type="EMBL" id="WEK12441.1"/>
    </source>
</evidence>
<keyword evidence="3" id="KW-0813">Transport</keyword>
<dbReference type="PANTHER" id="PTHR43649">
    <property type="entry name" value="ARABINOSE-BINDING PROTEIN-RELATED"/>
    <property type="match status" value="1"/>
</dbReference>
<protein>
    <submittedName>
        <fullName evidence="6">Sugar ABC transporter substrate-binding protein</fullName>
    </submittedName>
</protein>
<accession>A0AAJ6B439</accession>
<dbReference type="EMBL" id="CP119321">
    <property type="protein sequence ID" value="WEK12441.1"/>
    <property type="molecule type" value="Genomic_DNA"/>
</dbReference>
<organism evidence="6 7">
    <name type="scientific">Candidatus Microbacterium phytovorans</name>
    <dbReference type="NCBI Taxonomy" id="3121374"/>
    <lineage>
        <taxon>Bacteria</taxon>
        <taxon>Bacillati</taxon>
        <taxon>Actinomycetota</taxon>
        <taxon>Actinomycetes</taxon>
        <taxon>Micrococcales</taxon>
        <taxon>Microbacteriaceae</taxon>
        <taxon>Microbacterium</taxon>
    </lineage>
</organism>
<reference evidence="6" key="1">
    <citation type="submission" date="2023-03" db="EMBL/GenBank/DDBJ databases">
        <title>Andean soil-derived lignocellulolytic bacterial consortium as a source of novel taxa and putative plastic-active enzymes.</title>
        <authorList>
            <person name="Diaz-Garcia L."/>
            <person name="Chuvochina M."/>
            <person name="Feuerriegel G."/>
            <person name="Bunk B."/>
            <person name="Sproer C."/>
            <person name="Streit W.R."/>
            <person name="Rodriguez L.M."/>
            <person name="Overmann J."/>
            <person name="Jimenez D.J."/>
        </authorList>
    </citation>
    <scope>NUCLEOTIDE SEQUENCE</scope>
    <source>
        <strain evidence="6">MAG 4610</strain>
    </source>
</reference>
<evidence type="ECO:0000256" key="5">
    <source>
        <dbReference type="SAM" id="SignalP"/>
    </source>
</evidence>
<gene>
    <name evidence="6" type="ORF">P0Y48_08110</name>
</gene>
<dbReference type="PANTHER" id="PTHR43649:SF31">
    <property type="entry name" value="SN-GLYCEROL-3-PHOSPHATE-BINDING PERIPLASMIC PROTEIN UGPB"/>
    <property type="match status" value="1"/>
</dbReference>
<keyword evidence="4 5" id="KW-0732">Signal</keyword>
<dbReference type="SUPFAM" id="SSF53850">
    <property type="entry name" value="Periplasmic binding protein-like II"/>
    <property type="match status" value="1"/>
</dbReference>
<evidence type="ECO:0000256" key="4">
    <source>
        <dbReference type="ARBA" id="ARBA00022729"/>
    </source>
</evidence>
<dbReference type="GO" id="GO:0030313">
    <property type="term" value="C:cell envelope"/>
    <property type="evidence" value="ECO:0007669"/>
    <property type="project" value="UniProtKB-SubCell"/>
</dbReference>
<dbReference type="Pfam" id="PF01547">
    <property type="entry name" value="SBP_bac_1"/>
    <property type="match status" value="1"/>
</dbReference>
<proteinExistence type="inferred from homology"/>
<dbReference type="CDD" id="cd13585">
    <property type="entry name" value="PBP2_TMBP_like"/>
    <property type="match status" value="1"/>
</dbReference>
<evidence type="ECO:0000256" key="1">
    <source>
        <dbReference type="ARBA" id="ARBA00004196"/>
    </source>
</evidence>
<comment type="similarity">
    <text evidence="2">Belongs to the bacterial solute-binding protein 1 family.</text>
</comment>
<evidence type="ECO:0000256" key="2">
    <source>
        <dbReference type="ARBA" id="ARBA00008520"/>
    </source>
</evidence>
<evidence type="ECO:0000313" key="7">
    <source>
        <dbReference type="Proteomes" id="UP001213972"/>
    </source>
</evidence>